<keyword evidence="3" id="KW-0676">Redox-active center</keyword>
<keyword evidence="6" id="KW-1185">Reference proteome</keyword>
<dbReference type="PROSITE" id="PS00194">
    <property type="entry name" value="THIOREDOXIN_1"/>
    <property type="match status" value="1"/>
</dbReference>
<sequence length="211" mass="22360">MTPSIRRRASWLVAVAALVAAAGAAALYWRASSRNVAEAQCGRWDAASVDALAKGEVAGVRVARTPEPAPPIAFQAANGAARTAADFSGRVILLNLWATWCVPCRKEMPALDALQAALGGPDFEVVAVNMDGRDPAKPRRWLTDNGISNLVYYADPQGKVFQALRSAERASGLPTTLVVNRRGCVVANLDGPAEWASADAQALLRAILQQK</sequence>
<protein>
    <submittedName>
        <fullName evidence="5">Thiol:disulfide interchange protein TlpA</fullName>
    </submittedName>
</protein>
<accession>A0A916TX84</accession>
<dbReference type="InterPro" id="IPR050553">
    <property type="entry name" value="Thioredoxin_ResA/DsbE_sf"/>
</dbReference>
<dbReference type="InterPro" id="IPR013766">
    <property type="entry name" value="Thioredoxin_domain"/>
</dbReference>
<dbReference type="GO" id="GO:0030313">
    <property type="term" value="C:cell envelope"/>
    <property type="evidence" value="ECO:0007669"/>
    <property type="project" value="UniProtKB-SubCell"/>
</dbReference>
<evidence type="ECO:0000256" key="3">
    <source>
        <dbReference type="ARBA" id="ARBA00023284"/>
    </source>
</evidence>
<dbReference type="InterPro" id="IPR013740">
    <property type="entry name" value="Redoxin"/>
</dbReference>
<dbReference type="Pfam" id="PF08534">
    <property type="entry name" value="Redoxin"/>
    <property type="match status" value="1"/>
</dbReference>
<comment type="caution">
    <text evidence="5">The sequence shown here is derived from an EMBL/GenBank/DDBJ whole genome shotgun (WGS) entry which is preliminary data.</text>
</comment>
<dbReference type="EMBL" id="BMGG01000001">
    <property type="protein sequence ID" value="GGC46239.1"/>
    <property type="molecule type" value="Genomic_DNA"/>
</dbReference>
<gene>
    <name evidence="5" type="primary">tlpA</name>
    <name evidence="5" type="ORF">GCM10010994_01730</name>
</gene>
<comment type="subcellular location">
    <subcellularLocation>
        <location evidence="1">Cell envelope</location>
    </subcellularLocation>
</comment>
<dbReference type="SUPFAM" id="SSF52833">
    <property type="entry name" value="Thioredoxin-like"/>
    <property type="match status" value="1"/>
</dbReference>
<dbReference type="NCBIfam" id="NF047696">
    <property type="entry name" value="ThlDiSintTplARhiz"/>
    <property type="match status" value="1"/>
</dbReference>
<dbReference type="RefSeq" id="WP_188607243.1">
    <property type="nucleotide sequence ID" value="NZ_BMGG01000001.1"/>
</dbReference>
<dbReference type="Gene3D" id="3.40.30.10">
    <property type="entry name" value="Glutaredoxin"/>
    <property type="match status" value="1"/>
</dbReference>
<reference evidence="5" key="2">
    <citation type="submission" date="2020-09" db="EMBL/GenBank/DDBJ databases">
        <authorList>
            <person name="Sun Q."/>
            <person name="Zhou Y."/>
        </authorList>
    </citation>
    <scope>NUCLEOTIDE SEQUENCE</scope>
    <source>
        <strain evidence="5">CGMCC 1.12919</strain>
    </source>
</reference>
<dbReference type="PANTHER" id="PTHR42852:SF13">
    <property type="entry name" value="PROTEIN DIPZ"/>
    <property type="match status" value="1"/>
</dbReference>
<proteinExistence type="predicted"/>
<dbReference type="PROSITE" id="PS51352">
    <property type="entry name" value="THIOREDOXIN_2"/>
    <property type="match status" value="1"/>
</dbReference>
<dbReference type="InterPro" id="IPR036249">
    <property type="entry name" value="Thioredoxin-like_sf"/>
</dbReference>
<dbReference type="InterPro" id="IPR017937">
    <property type="entry name" value="Thioredoxin_CS"/>
</dbReference>
<dbReference type="PANTHER" id="PTHR42852">
    <property type="entry name" value="THIOL:DISULFIDE INTERCHANGE PROTEIN DSBE"/>
    <property type="match status" value="1"/>
</dbReference>
<feature type="domain" description="Thioredoxin" evidence="4">
    <location>
        <begin position="63"/>
        <end position="211"/>
    </location>
</feature>
<dbReference type="GO" id="GO:0015036">
    <property type="term" value="F:disulfide oxidoreductase activity"/>
    <property type="evidence" value="ECO:0007669"/>
    <property type="project" value="UniProtKB-ARBA"/>
</dbReference>
<evidence type="ECO:0000313" key="5">
    <source>
        <dbReference type="EMBL" id="GGC46239.1"/>
    </source>
</evidence>
<dbReference type="CDD" id="cd02966">
    <property type="entry name" value="TlpA_like_family"/>
    <property type="match status" value="1"/>
</dbReference>
<dbReference type="AlphaFoldDB" id="A0A916TX84"/>
<keyword evidence="2" id="KW-0201">Cytochrome c-type biogenesis</keyword>
<dbReference type="GO" id="GO:0017004">
    <property type="term" value="P:cytochrome complex assembly"/>
    <property type="evidence" value="ECO:0007669"/>
    <property type="project" value="UniProtKB-KW"/>
</dbReference>
<evidence type="ECO:0000313" key="6">
    <source>
        <dbReference type="Proteomes" id="UP000637002"/>
    </source>
</evidence>
<organism evidence="5 6">
    <name type="scientific">Chelatococcus reniformis</name>
    <dbReference type="NCBI Taxonomy" id="1494448"/>
    <lineage>
        <taxon>Bacteria</taxon>
        <taxon>Pseudomonadati</taxon>
        <taxon>Pseudomonadota</taxon>
        <taxon>Alphaproteobacteria</taxon>
        <taxon>Hyphomicrobiales</taxon>
        <taxon>Chelatococcaceae</taxon>
        <taxon>Chelatococcus</taxon>
    </lineage>
</organism>
<reference evidence="5" key="1">
    <citation type="journal article" date="2014" name="Int. J. Syst. Evol. Microbiol.">
        <title>Complete genome sequence of Corynebacterium casei LMG S-19264T (=DSM 44701T), isolated from a smear-ripened cheese.</title>
        <authorList>
            <consortium name="US DOE Joint Genome Institute (JGI-PGF)"/>
            <person name="Walter F."/>
            <person name="Albersmeier A."/>
            <person name="Kalinowski J."/>
            <person name="Ruckert C."/>
        </authorList>
    </citation>
    <scope>NUCLEOTIDE SEQUENCE</scope>
    <source>
        <strain evidence="5">CGMCC 1.12919</strain>
    </source>
</reference>
<evidence type="ECO:0000259" key="4">
    <source>
        <dbReference type="PROSITE" id="PS51352"/>
    </source>
</evidence>
<dbReference type="Proteomes" id="UP000637002">
    <property type="component" value="Unassembled WGS sequence"/>
</dbReference>
<name>A0A916TX84_9HYPH</name>
<evidence type="ECO:0000256" key="2">
    <source>
        <dbReference type="ARBA" id="ARBA00022748"/>
    </source>
</evidence>
<evidence type="ECO:0000256" key="1">
    <source>
        <dbReference type="ARBA" id="ARBA00004196"/>
    </source>
</evidence>